<organism evidence="4 5">
    <name type="scientific">Vandammella animalimorsus</name>
    <dbReference type="NCBI Taxonomy" id="2029117"/>
    <lineage>
        <taxon>Bacteria</taxon>
        <taxon>Pseudomonadati</taxon>
        <taxon>Pseudomonadota</taxon>
        <taxon>Betaproteobacteria</taxon>
        <taxon>Burkholderiales</taxon>
        <taxon>Comamonadaceae</taxon>
        <taxon>Vandammella</taxon>
    </lineage>
</organism>
<accession>A0A2A2T3H6</accession>
<accession>A0A2A2A7S4</accession>
<evidence type="ECO:0000313" key="3">
    <source>
        <dbReference type="EMBL" id="PAT42114.1"/>
    </source>
</evidence>
<gene>
    <name evidence="2" type="ORF">CK620_11685</name>
    <name evidence="3" type="ORF">CK621_11050</name>
    <name evidence="4" type="ORF">CLI92_10945</name>
</gene>
<feature type="transmembrane region" description="Helical" evidence="1">
    <location>
        <begin position="28"/>
        <end position="46"/>
    </location>
</feature>
<protein>
    <recommendedName>
        <fullName evidence="8">Phage holin family protein</fullName>
    </recommendedName>
</protein>
<evidence type="ECO:0000313" key="6">
    <source>
        <dbReference type="Proteomes" id="UP000217999"/>
    </source>
</evidence>
<name>A0A2A2T3H6_9BURK</name>
<dbReference type="EMBL" id="NTBI01000010">
    <property type="protein sequence ID" value="PAX16116.1"/>
    <property type="molecule type" value="Genomic_DNA"/>
</dbReference>
<dbReference type="RefSeq" id="WP_095543203.1">
    <property type="nucleotide sequence ID" value="NZ_CP154474.1"/>
</dbReference>
<dbReference type="EMBL" id="NSJE01000019">
    <property type="protein sequence ID" value="PAT42114.1"/>
    <property type="molecule type" value="Genomic_DNA"/>
</dbReference>
<feature type="transmembrane region" description="Helical" evidence="1">
    <location>
        <begin position="53"/>
        <end position="76"/>
    </location>
</feature>
<evidence type="ECO:0000313" key="2">
    <source>
        <dbReference type="EMBL" id="PAT33876.1"/>
    </source>
</evidence>
<dbReference type="InterPro" id="IPR007165">
    <property type="entry name" value="Phage_holin_4_2"/>
</dbReference>
<dbReference type="AlphaFoldDB" id="A0A2A2T3H6"/>
<dbReference type="PANTHER" id="PTHR37309:SF1">
    <property type="entry name" value="SLR0284 PROTEIN"/>
    <property type="match status" value="1"/>
</dbReference>
<keyword evidence="1" id="KW-0472">Membrane</keyword>
<evidence type="ECO:0000313" key="7">
    <source>
        <dbReference type="Proteomes" id="UP000218439"/>
    </source>
</evidence>
<evidence type="ECO:0008006" key="8">
    <source>
        <dbReference type="Google" id="ProtNLM"/>
    </source>
</evidence>
<reference evidence="5 6" key="1">
    <citation type="submission" date="2017-08" db="EMBL/GenBank/DDBJ databases">
        <title>WGS of Clinical strains of the CDC Group NO-1 linked to zoonotic infections in humans.</title>
        <authorList>
            <person name="Bernier A.-M."/>
            <person name="Bernard K."/>
        </authorList>
    </citation>
    <scope>NUCLEOTIDE SEQUENCE [LARGE SCALE GENOMIC DNA]</scope>
    <source>
        <strain evidence="2 6">NML03-0146</strain>
        <strain evidence="3 7">NML120219</strain>
        <strain evidence="4 5">NML91-0035</strain>
    </source>
</reference>
<sequence>MPLLITWLLSALALMLVAYMLPGVQITNFKNALLAAVILGLINSLLRPVLLVLTFPVTVLTLGLFVLVLNGLMFWLASSFMRGFQVSGFWSGVFGALLYSVINWALNSWRAAG</sequence>
<keyword evidence="1" id="KW-1133">Transmembrane helix</keyword>
<dbReference type="Proteomes" id="UP000218439">
    <property type="component" value="Unassembled WGS sequence"/>
</dbReference>
<evidence type="ECO:0000256" key="1">
    <source>
        <dbReference type="SAM" id="Phobius"/>
    </source>
</evidence>
<comment type="caution">
    <text evidence="4">The sequence shown here is derived from an EMBL/GenBank/DDBJ whole genome shotgun (WGS) entry which is preliminary data.</text>
</comment>
<dbReference type="Pfam" id="PF04020">
    <property type="entry name" value="Phage_holin_4_2"/>
    <property type="match status" value="1"/>
</dbReference>
<proteinExistence type="predicted"/>
<evidence type="ECO:0000313" key="5">
    <source>
        <dbReference type="Proteomes" id="UP000217780"/>
    </source>
</evidence>
<keyword evidence="1" id="KW-0812">Transmembrane</keyword>
<accession>A0A2A2AWM4</accession>
<dbReference type="EMBL" id="NSJF01000006">
    <property type="protein sequence ID" value="PAT33876.1"/>
    <property type="molecule type" value="Genomic_DNA"/>
</dbReference>
<feature type="transmembrane region" description="Helical" evidence="1">
    <location>
        <begin position="88"/>
        <end position="106"/>
    </location>
</feature>
<dbReference type="Proteomes" id="UP000217780">
    <property type="component" value="Unassembled WGS sequence"/>
</dbReference>
<dbReference type="Proteomes" id="UP000217999">
    <property type="component" value="Unassembled WGS sequence"/>
</dbReference>
<dbReference type="GeneID" id="93872660"/>
<dbReference type="PANTHER" id="PTHR37309">
    <property type="entry name" value="SLR0284 PROTEIN"/>
    <property type="match status" value="1"/>
</dbReference>
<evidence type="ECO:0000313" key="4">
    <source>
        <dbReference type="EMBL" id="PAX16116.1"/>
    </source>
</evidence>